<evidence type="ECO:0000256" key="1">
    <source>
        <dbReference type="ARBA" id="ARBA00004613"/>
    </source>
</evidence>
<protein>
    <submittedName>
        <fullName evidence="8">Uncharacterized protein LOC100205498 precursor</fullName>
    </submittedName>
    <submittedName>
        <fullName evidence="6">VEGF</fullName>
    </submittedName>
</protein>
<dbReference type="RefSeq" id="NP_001296692.1">
    <property type="nucleotide sequence ID" value="NM_001309763.1"/>
</dbReference>
<evidence type="ECO:0000259" key="5">
    <source>
        <dbReference type="PROSITE" id="PS50278"/>
    </source>
</evidence>
<evidence type="ECO:0000313" key="8">
    <source>
        <dbReference type="RefSeq" id="NP_001296692.1"/>
    </source>
</evidence>
<dbReference type="GO" id="GO:0008083">
    <property type="term" value="F:growth factor activity"/>
    <property type="evidence" value="ECO:0007669"/>
    <property type="project" value="InterPro"/>
</dbReference>
<dbReference type="GeneID" id="100205498"/>
<evidence type="ECO:0000313" key="7">
    <source>
        <dbReference type="Proteomes" id="UP001652625"/>
    </source>
</evidence>
<dbReference type="InterPro" id="IPR029034">
    <property type="entry name" value="Cystine-knot_cytokine"/>
</dbReference>
<comment type="subcellular location">
    <subcellularLocation>
        <location evidence="1">Secreted</location>
    </subcellularLocation>
</comment>
<proteinExistence type="evidence at transcript level"/>
<dbReference type="KEGG" id="hmg:100205498"/>
<dbReference type="Pfam" id="PF00341">
    <property type="entry name" value="PDGF"/>
    <property type="match status" value="1"/>
</dbReference>
<dbReference type="InterPro" id="IPR004153">
    <property type="entry name" value="CXCXC_repeat"/>
</dbReference>
<dbReference type="Gene3D" id="2.10.90.10">
    <property type="entry name" value="Cystine-knot cytokines"/>
    <property type="match status" value="1"/>
</dbReference>
<feature type="domain" description="Platelet-derived growth factor (PDGF) family profile" evidence="5">
    <location>
        <begin position="123"/>
        <end position="211"/>
    </location>
</feature>
<evidence type="ECO:0000313" key="6">
    <source>
        <dbReference type="EMBL" id="ACN87994.1"/>
    </source>
</evidence>
<reference evidence="6" key="1">
    <citation type="submission" date="2009-02" db="EMBL/GenBank/DDBJ databases">
        <title>Isolation of VEGF-like gene from Hydra sp. 'India'.</title>
        <authorList>
            <person name="Ghaskadbi S."/>
            <person name="Surekha K.L."/>
        </authorList>
    </citation>
    <scope>NUCLEOTIDE SEQUENCE</scope>
    <source>
        <strain evidence="6">Ind-Pune</strain>
    </source>
</reference>
<accession>C0LT60</accession>
<reference evidence="8" key="3">
    <citation type="journal article" date="2013" name="Genome Biol. Evol.">
        <title>Punctuated emergences of genetic and phenotypic innovations in eumetazoan, bilaterian, euteleostome, and hominidae ancestors.</title>
        <authorList>
            <person name="Wenger Y."/>
            <person name="Galliot B."/>
        </authorList>
    </citation>
    <scope>NUCLEOTIDE SEQUENCE</scope>
</reference>
<dbReference type="OrthoDB" id="8878063at2759"/>
<keyword evidence="2" id="KW-0964">Secreted</keyword>
<dbReference type="PROSITE" id="PS50278">
    <property type="entry name" value="PDGF_2"/>
    <property type="match status" value="1"/>
</dbReference>
<feature type="chain" id="PRO_5002900184" evidence="4 8">
    <location>
        <begin position="21"/>
        <end position="268"/>
    </location>
</feature>
<reference evidence="7 8" key="4">
    <citation type="submission" date="2025-05" db="UniProtKB">
        <authorList>
            <consortium name="RefSeq"/>
        </authorList>
    </citation>
    <scope>NUCLEOTIDE SEQUENCE [LARGE SCALE GENOMIC DNA]</scope>
</reference>
<evidence type="ECO:0000256" key="4">
    <source>
        <dbReference type="SAM" id="SignalP"/>
    </source>
</evidence>
<sequence>MNTNILFILFLSFKIGLVVCKGKNVNQNIDQNTEAVLPKSEIAKKQSQLIDVLKNAKSVEDVLVGYGLPGLIKLKKTFSGASSYGIAPKPGQSLDSSVSVEFTEYECAIRPRVVDVDFVPGYFTFPACIQVNECSGCTTKSLIYKCVPDEQVNVTANVVDIDYSGGYRIRKVTTLQPKSCKMECRIKASDCTPGQVYDPDSCTCSCFSFVEKCPVGKQWSIVNCACACSEVKTCSSNKIWNKDSCSCQCIPKVCFPSQKQDPISCNCV</sequence>
<reference evidence="8" key="2">
    <citation type="journal article" date="2013" name="BMC Genomics">
        <title>RNAseq versus genome-predicted transcriptomes: a large population of novel transcripts identified in an Illumina-454 Hydra transcriptome.</title>
        <authorList>
            <person name="Wenger Y."/>
            <person name="Galliot B."/>
        </authorList>
    </citation>
    <scope>NUCLEOTIDE SEQUENCE</scope>
</reference>
<organism evidence="6">
    <name type="scientific">Hydra vulgaris</name>
    <name type="common">Hydra</name>
    <name type="synonym">Hydra attenuata</name>
    <dbReference type="NCBI Taxonomy" id="6087"/>
    <lineage>
        <taxon>Eukaryota</taxon>
        <taxon>Metazoa</taxon>
        <taxon>Cnidaria</taxon>
        <taxon>Hydrozoa</taxon>
        <taxon>Hydroidolina</taxon>
        <taxon>Anthoathecata</taxon>
        <taxon>Aplanulata</taxon>
        <taxon>Hydridae</taxon>
        <taxon>Hydra</taxon>
    </lineage>
</organism>
<dbReference type="EMBL" id="FJ767839">
    <property type="protein sequence ID" value="ACN87994.1"/>
    <property type="molecule type" value="mRNA"/>
</dbReference>
<evidence type="ECO:0000256" key="3">
    <source>
        <dbReference type="ARBA" id="ARBA00022729"/>
    </source>
</evidence>
<dbReference type="InterPro" id="IPR000072">
    <property type="entry name" value="PDGF/VEGF_dom"/>
</dbReference>
<dbReference type="GO" id="GO:0005576">
    <property type="term" value="C:extracellular region"/>
    <property type="evidence" value="ECO:0007669"/>
    <property type="project" value="UniProtKB-SubCell"/>
</dbReference>
<dbReference type="SUPFAM" id="SSF57501">
    <property type="entry name" value="Cystine-knot cytokines"/>
    <property type="match status" value="1"/>
</dbReference>
<evidence type="ECO:0000256" key="2">
    <source>
        <dbReference type="ARBA" id="ARBA00022525"/>
    </source>
</evidence>
<gene>
    <name evidence="8" type="primary">LOC100205498</name>
    <name evidence="8" type="synonym">VEGF</name>
</gene>
<name>C0LT60_HYDVU</name>
<dbReference type="Pfam" id="PF03128">
    <property type="entry name" value="CXCXC"/>
    <property type="match status" value="2"/>
</dbReference>
<keyword evidence="3 4" id="KW-0732">Signal</keyword>
<dbReference type="Proteomes" id="UP001652625">
    <property type="component" value="Chromosome 01"/>
</dbReference>
<dbReference type="AlphaFoldDB" id="C0LT60"/>
<dbReference type="GO" id="GO:0016020">
    <property type="term" value="C:membrane"/>
    <property type="evidence" value="ECO:0007669"/>
    <property type="project" value="InterPro"/>
</dbReference>
<feature type="signal peptide" evidence="4 8">
    <location>
        <begin position="1"/>
        <end position="20"/>
    </location>
</feature>
<keyword evidence="7" id="KW-1185">Reference proteome</keyword>